<keyword evidence="2" id="KW-1185">Reference proteome</keyword>
<accession>A0ACC2T816</accession>
<sequence>MNGLDSSTLSIVYACCLARGVARVLKSYRVPLVLDLLVALNSPVFLEPSAPSIQRSQPASLNF</sequence>
<organism evidence="1 2">
    <name type="scientific">Entomophthora muscae</name>
    <dbReference type="NCBI Taxonomy" id="34485"/>
    <lineage>
        <taxon>Eukaryota</taxon>
        <taxon>Fungi</taxon>
        <taxon>Fungi incertae sedis</taxon>
        <taxon>Zoopagomycota</taxon>
        <taxon>Entomophthoromycotina</taxon>
        <taxon>Entomophthoromycetes</taxon>
        <taxon>Entomophthorales</taxon>
        <taxon>Entomophthoraceae</taxon>
        <taxon>Entomophthora</taxon>
    </lineage>
</organism>
<reference evidence="1" key="1">
    <citation type="submission" date="2022-04" db="EMBL/GenBank/DDBJ databases">
        <title>Genome of the entomopathogenic fungus Entomophthora muscae.</title>
        <authorList>
            <person name="Elya C."/>
            <person name="Lovett B.R."/>
            <person name="Lee E."/>
            <person name="Macias A.M."/>
            <person name="Hajek A.E."/>
            <person name="De Bivort B.L."/>
            <person name="Kasson M.T."/>
            <person name="De Fine Licht H.H."/>
            <person name="Stajich J.E."/>
        </authorList>
    </citation>
    <scope>NUCLEOTIDE SEQUENCE</scope>
    <source>
        <strain evidence="1">Berkeley</strain>
    </source>
</reference>
<proteinExistence type="predicted"/>
<evidence type="ECO:0000313" key="1">
    <source>
        <dbReference type="EMBL" id="KAJ9070694.1"/>
    </source>
</evidence>
<gene>
    <name evidence="1" type="ORF">DSO57_1005221</name>
</gene>
<dbReference type="Proteomes" id="UP001165960">
    <property type="component" value="Unassembled WGS sequence"/>
</dbReference>
<comment type="caution">
    <text evidence="1">The sequence shown here is derived from an EMBL/GenBank/DDBJ whole genome shotgun (WGS) entry which is preliminary data.</text>
</comment>
<protein>
    <submittedName>
        <fullName evidence="1">Uncharacterized protein</fullName>
    </submittedName>
</protein>
<dbReference type="EMBL" id="QTSX02003564">
    <property type="protein sequence ID" value="KAJ9070694.1"/>
    <property type="molecule type" value="Genomic_DNA"/>
</dbReference>
<evidence type="ECO:0000313" key="2">
    <source>
        <dbReference type="Proteomes" id="UP001165960"/>
    </source>
</evidence>
<name>A0ACC2T816_9FUNG</name>